<reference evidence="2" key="1">
    <citation type="submission" date="2022-01" db="EMBL/GenBank/DDBJ databases">
        <authorList>
            <person name="King R."/>
        </authorList>
    </citation>
    <scope>NUCLEOTIDE SEQUENCE</scope>
</reference>
<dbReference type="PANTHER" id="PTHR46409">
    <property type="entry name" value="HTH PSQ-TYPE DOMAIN-CONTAINING PROTEIN"/>
    <property type="match status" value="1"/>
</dbReference>
<keyword evidence="3" id="KW-1185">Reference proteome</keyword>
<proteinExistence type="predicted"/>
<protein>
    <submittedName>
        <fullName evidence="2">Uncharacterized protein</fullName>
    </submittedName>
</protein>
<organism evidence="2 3">
    <name type="scientific">Psylliodes chrysocephalus</name>
    <dbReference type="NCBI Taxonomy" id="3402493"/>
    <lineage>
        <taxon>Eukaryota</taxon>
        <taxon>Metazoa</taxon>
        <taxon>Ecdysozoa</taxon>
        <taxon>Arthropoda</taxon>
        <taxon>Hexapoda</taxon>
        <taxon>Insecta</taxon>
        <taxon>Pterygota</taxon>
        <taxon>Neoptera</taxon>
        <taxon>Endopterygota</taxon>
        <taxon>Coleoptera</taxon>
        <taxon>Polyphaga</taxon>
        <taxon>Cucujiformia</taxon>
        <taxon>Chrysomeloidea</taxon>
        <taxon>Chrysomelidae</taxon>
        <taxon>Galerucinae</taxon>
        <taxon>Alticini</taxon>
        <taxon>Psylliodes</taxon>
    </lineage>
</organism>
<dbReference type="OrthoDB" id="6766867at2759"/>
<dbReference type="PANTHER" id="PTHR46409:SF1">
    <property type="entry name" value="HTH PSQ-TYPE DOMAIN-CONTAINING PROTEIN"/>
    <property type="match status" value="1"/>
</dbReference>
<evidence type="ECO:0000313" key="2">
    <source>
        <dbReference type="EMBL" id="CAH1098830.1"/>
    </source>
</evidence>
<evidence type="ECO:0000256" key="1">
    <source>
        <dbReference type="SAM" id="MobiDB-lite"/>
    </source>
</evidence>
<dbReference type="AlphaFoldDB" id="A0A9P0CFA8"/>
<dbReference type="Proteomes" id="UP001153636">
    <property type="component" value="Chromosome 1"/>
</dbReference>
<evidence type="ECO:0000313" key="3">
    <source>
        <dbReference type="Proteomes" id="UP001153636"/>
    </source>
</evidence>
<feature type="region of interest" description="Disordered" evidence="1">
    <location>
        <begin position="310"/>
        <end position="331"/>
    </location>
</feature>
<accession>A0A9P0CFA8</accession>
<name>A0A9P0CFA8_9CUCU</name>
<dbReference type="EMBL" id="OV651813">
    <property type="protein sequence ID" value="CAH1098830.1"/>
    <property type="molecule type" value="Genomic_DNA"/>
</dbReference>
<gene>
    <name evidence="2" type="ORF">PSYICH_LOCUS832</name>
</gene>
<feature type="compositionally biased region" description="Polar residues" evidence="1">
    <location>
        <begin position="322"/>
        <end position="331"/>
    </location>
</feature>
<sequence>MSLKTRSEVNCPIFGAPKEIRKVRLPTFHDVIQGFLFTRNYLEGISVNRNRLVVEAADIIAKKIESIWKKAGIPTTDLLQVIGCDGTNLNTGHKGGVITLLEHRVKRPLQWFICELHANELPLRHLVQHLDGNTSGPRDFQGSIGRALNECEKLSIAKCQVIGSTLPNISFDDLGTDQKYLFDIFQAIINGTCSESLSKRNPGMLNHSRWLTTANIILLLYVASENSSEELLILATFVMKVYAPMWFVIKEPRNTNKLTDPELAYYLENDGDDIGSARETDTYCIESEDSEKEILYERLSRKDKSTGLELKHDKMVGRSPRQHSSSYNAGLNPSLKEYFVPYPNYIPQPR</sequence>